<evidence type="ECO:0000256" key="5">
    <source>
        <dbReference type="ARBA" id="ARBA00022898"/>
    </source>
</evidence>
<evidence type="ECO:0000313" key="8">
    <source>
        <dbReference type="EMBL" id="KAL0896049.1"/>
    </source>
</evidence>
<dbReference type="PANTHER" id="PTHR43807">
    <property type="entry name" value="FI04487P"/>
    <property type="match status" value="1"/>
</dbReference>
<evidence type="ECO:0000256" key="3">
    <source>
        <dbReference type="ARBA" id="ARBA00022576"/>
    </source>
</evidence>
<dbReference type="InterPro" id="IPR015424">
    <property type="entry name" value="PyrdxlP-dep_Trfase"/>
</dbReference>
<feature type="domain" description="Aminotransferase class I/classII large" evidence="7">
    <location>
        <begin position="472"/>
        <end position="854"/>
    </location>
</feature>
<dbReference type="EMBL" id="JBEUOH010000003">
    <property type="protein sequence ID" value="KAL0896049.1"/>
    <property type="molecule type" value="Genomic_DNA"/>
</dbReference>
<dbReference type="CDD" id="cd00609">
    <property type="entry name" value="AAT_like"/>
    <property type="match status" value="2"/>
</dbReference>
<dbReference type="SUPFAM" id="SSF53383">
    <property type="entry name" value="PLP-dependent transferases"/>
    <property type="match status" value="2"/>
</dbReference>
<proteinExistence type="predicted"/>
<accession>A0ABR3IIG8</accession>
<feature type="domain" description="Aminotransferase class I/classII large" evidence="7">
    <location>
        <begin position="68"/>
        <end position="447"/>
    </location>
</feature>
<protein>
    <recommendedName>
        <fullName evidence="2">kynurenine--oxoglutarate transaminase</fullName>
        <ecNumber evidence="2">2.6.1.7</ecNumber>
    </recommendedName>
</protein>
<keyword evidence="4" id="KW-0808">Transferase</keyword>
<gene>
    <name evidence="8" type="ORF">ABMA27_012030</name>
</gene>
<dbReference type="InterPro" id="IPR015421">
    <property type="entry name" value="PyrdxlP-dep_Trfase_major"/>
</dbReference>
<dbReference type="InterPro" id="IPR051326">
    <property type="entry name" value="Kynurenine-oxoglutarate_AT"/>
</dbReference>
<dbReference type="InterPro" id="IPR004839">
    <property type="entry name" value="Aminotransferase_I/II_large"/>
</dbReference>
<evidence type="ECO:0000256" key="2">
    <source>
        <dbReference type="ARBA" id="ARBA00012751"/>
    </source>
</evidence>
<evidence type="ECO:0000256" key="6">
    <source>
        <dbReference type="ARBA" id="ARBA00024016"/>
    </source>
</evidence>
<sequence length="864" mass="97199">MFSSRQTLFAVARGNNSALRQLNLREIVIHHRRSASSMGDKFKIPSRYGTGEKSVWVEYIQLAADYKPKVNLGQGFPDFPPPQHVTQALGDVAAGENHLLHQYTRGFGHPRLVQNLSKLYSPLIGREIDPFNEILVGSGAYEALFSSILGHVDKGDEVIVIEPFFDCYEPMITSAGGVAKFIALQPKKTSGNITSADWVLDEKELTSLFGPKTKMLILNTPNNPLGKVFTRSELEMIANLCKKHNVLVVADEVYEWMVYEPHKHIRIASLPDMWERTITIGSAGKTFSVTGWKIGWAYGPAALMRNLQVVHQNSVYTCPTPIQEAVARAIEVELARFNKPDCYMFSISKELAPKRDAFVKTLRENGFNPTVPDGGYFVIADWTELAKKIDLSSEKDKYCDYRFTKKFAKEVGVLAIPPSAFYSEPHKHLGENYARFCFIKKDENLGLADKLIREWNAKKKVEYIQLAADYKPKVNLGQGFPDFAPPQHVTKALADVASGDNFMLHQYTRGFGHPRLVQSLSKLFSPLIGKDIDPFNEILVCSGGYEALFAIILGHVENGDEVIVIEPFFDCYDPMIVSAGGVGKFIALQPKKITENMTSADWVLDEKELTSLFGPKTKMLILNTPNNPIGKVYSQKELEMIANLCKKHNVLCLADEVYEWMIYEPHKHIRMASLPGMWERTITIGTAGKAFSVTGWKIGWAYGPANLMGNLQVVHQNCVYTCPTPIQEALARAIEIEIARFNKPECHFVAISKELAPKRKAMVKTLRENGFNPTTPDGGYFVVADWTPLAKKLDLSTEKDKYCDYRFTKKFAKEVGVLAIPPTAFYSEPHKHLGENYARFCFIKKDENLALADKLIREWNAKKK</sequence>
<evidence type="ECO:0000256" key="4">
    <source>
        <dbReference type="ARBA" id="ARBA00022679"/>
    </source>
</evidence>
<dbReference type="Proteomes" id="UP001549920">
    <property type="component" value="Unassembled WGS sequence"/>
</dbReference>
<keyword evidence="3" id="KW-0032">Aminotransferase</keyword>
<dbReference type="Pfam" id="PF00155">
    <property type="entry name" value="Aminotran_1_2"/>
    <property type="match status" value="2"/>
</dbReference>
<dbReference type="Gene3D" id="3.40.640.10">
    <property type="entry name" value="Type I PLP-dependent aspartate aminotransferase-like (Major domain)"/>
    <property type="match status" value="2"/>
</dbReference>
<keyword evidence="9" id="KW-1185">Reference proteome</keyword>
<comment type="cofactor">
    <cofactor evidence="1">
        <name>pyridoxal 5'-phosphate</name>
        <dbReference type="ChEBI" id="CHEBI:597326"/>
    </cofactor>
</comment>
<dbReference type="Gene3D" id="3.90.1150.10">
    <property type="entry name" value="Aspartate Aminotransferase, domain 1"/>
    <property type="match status" value="2"/>
</dbReference>
<evidence type="ECO:0000256" key="1">
    <source>
        <dbReference type="ARBA" id="ARBA00001933"/>
    </source>
</evidence>
<dbReference type="EC" id="2.6.1.7" evidence="2"/>
<comment type="caution">
    <text evidence="8">The sequence shown here is derived from an EMBL/GenBank/DDBJ whole genome shotgun (WGS) entry which is preliminary data.</text>
</comment>
<dbReference type="PANTHER" id="PTHR43807:SF20">
    <property type="entry name" value="FI04487P"/>
    <property type="match status" value="1"/>
</dbReference>
<name>A0ABR3IIG8_LOXSC</name>
<keyword evidence="5" id="KW-0663">Pyridoxal phosphate</keyword>
<comment type="pathway">
    <text evidence="6">Amino-acid degradation; L-kynurenine degradation; kynurenate from L-kynurenine: step 1/2.</text>
</comment>
<dbReference type="InterPro" id="IPR015422">
    <property type="entry name" value="PyrdxlP-dep_Trfase_small"/>
</dbReference>
<organism evidence="8 9">
    <name type="scientific">Loxostege sticticalis</name>
    <name type="common">Beet webworm moth</name>
    <dbReference type="NCBI Taxonomy" id="481309"/>
    <lineage>
        <taxon>Eukaryota</taxon>
        <taxon>Metazoa</taxon>
        <taxon>Ecdysozoa</taxon>
        <taxon>Arthropoda</taxon>
        <taxon>Hexapoda</taxon>
        <taxon>Insecta</taxon>
        <taxon>Pterygota</taxon>
        <taxon>Neoptera</taxon>
        <taxon>Endopterygota</taxon>
        <taxon>Lepidoptera</taxon>
        <taxon>Glossata</taxon>
        <taxon>Ditrysia</taxon>
        <taxon>Pyraloidea</taxon>
        <taxon>Crambidae</taxon>
        <taxon>Pyraustinae</taxon>
        <taxon>Loxostege</taxon>
    </lineage>
</organism>
<reference evidence="8 9" key="1">
    <citation type="submission" date="2024-06" db="EMBL/GenBank/DDBJ databases">
        <title>A chromosome-level genome assembly of beet webworm, Loxostege sticticalis.</title>
        <authorList>
            <person name="Zhang Y."/>
        </authorList>
    </citation>
    <scope>NUCLEOTIDE SEQUENCE [LARGE SCALE GENOMIC DNA]</scope>
    <source>
        <strain evidence="8">AQ026</strain>
        <tissue evidence="8">Whole body</tissue>
    </source>
</reference>
<evidence type="ECO:0000259" key="7">
    <source>
        <dbReference type="Pfam" id="PF00155"/>
    </source>
</evidence>
<evidence type="ECO:0000313" key="9">
    <source>
        <dbReference type="Proteomes" id="UP001549920"/>
    </source>
</evidence>